<dbReference type="AlphaFoldDB" id="A0A1D9LHZ2"/>
<dbReference type="GeneID" id="68842165"/>
<protein>
    <recommendedName>
        <fullName evidence="4">Solute-binding protein family 3/N-terminal domain-containing protein</fullName>
    </recommendedName>
</protein>
<dbReference type="SUPFAM" id="SSF53850">
    <property type="entry name" value="Periplasmic binding protein-like II"/>
    <property type="match status" value="1"/>
</dbReference>
<keyword evidence="1" id="KW-0732">Signal</keyword>
<evidence type="ECO:0008006" key="4">
    <source>
        <dbReference type="Google" id="ProtNLM"/>
    </source>
</evidence>
<accession>A0A1D9LHZ2</accession>
<feature type="chain" id="PRO_5009443140" description="Solute-binding protein family 3/N-terminal domain-containing protein" evidence="1">
    <location>
        <begin position="20"/>
        <end position="252"/>
    </location>
</feature>
<gene>
    <name evidence="2" type="ORF">BKX93_13190</name>
</gene>
<dbReference type="EMBL" id="CP017707">
    <property type="protein sequence ID" value="AOZ50853.1"/>
    <property type="molecule type" value="Genomic_DNA"/>
</dbReference>
<dbReference type="Gene3D" id="3.40.190.10">
    <property type="entry name" value="Periplasmic binding protein-like II"/>
    <property type="match status" value="2"/>
</dbReference>
<name>A0A1D9LHZ2_9NEIS</name>
<dbReference type="STRING" id="1108595.BKX93_13190"/>
<evidence type="ECO:0000313" key="2">
    <source>
        <dbReference type="EMBL" id="AOZ50853.1"/>
    </source>
</evidence>
<sequence length="252" mass="27630">MIRVLSGLCAGLWLCQAAAQPPAVRLCHEDAPSYPWLLENGRGLSQIMMGMVADRLGIAIQTEALPWVRCMAEVKAGRLDGLYKVSYAPERMALGEFPLKHGQPDAALRMLTDSYHLYRARNGHLGWDGRHIAHADRGIAAQAGFSIVGQLQQWGLRVDSSSRSAAVILRKVLLGRVDGAALQSRAADDAIAADPSLQNKLDKLEPPLAVKPYYLIFSHDFYQRQPALARRIWDAVAEVRASPAYAAVRPGQ</sequence>
<proteinExistence type="predicted"/>
<feature type="signal peptide" evidence="1">
    <location>
        <begin position="1"/>
        <end position="19"/>
    </location>
</feature>
<evidence type="ECO:0000256" key="1">
    <source>
        <dbReference type="SAM" id="SignalP"/>
    </source>
</evidence>
<organism evidence="2 3">
    <name type="scientific">Chromobacterium vaccinii</name>
    <dbReference type="NCBI Taxonomy" id="1108595"/>
    <lineage>
        <taxon>Bacteria</taxon>
        <taxon>Pseudomonadati</taxon>
        <taxon>Pseudomonadota</taxon>
        <taxon>Betaproteobacteria</taxon>
        <taxon>Neisseriales</taxon>
        <taxon>Chromobacteriaceae</taxon>
        <taxon>Chromobacterium</taxon>
    </lineage>
</organism>
<evidence type="ECO:0000313" key="3">
    <source>
        <dbReference type="Proteomes" id="UP000178776"/>
    </source>
</evidence>
<dbReference type="Proteomes" id="UP000178776">
    <property type="component" value="Chromosome"/>
</dbReference>
<dbReference type="RefSeq" id="WP_052729348.1">
    <property type="nucleotide sequence ID" value="NZ_CP017707.1"/>
</dbReference>
<reference evidence="2 3" key="1">
    <citation type="submission" date="2016-10" db="EMBL/GenBank/DDBJ databases">
        <title>Chromobacterium muskegensis sp. nov., an insecticidal bacterium isolated from Sphagnum bogs.</title>
        <authorList>
            <person name="Sparks M.E."/>
            <person name="Blackburn M.B."/>
            <person name="Gundersen-Rindal D.E."/>
            <person name="Mitchell A."/>
            <person name="Farrar R."/>
            <person name="Kuhar D."/>
        </authorList>
    </citation>
    <scope>NUCLEOTIDE SEQUENCE [LARGE SCALE GENOMIC DNA]</scope>
    <source>
        <strain evidence="2 3">21-1</strain>
    </source>
</reference>
<dbReference type="KEGG" id="cvc:BKX93_13190"/>